<protein>
    <submittedName>
        <fullName evidence="2">Uncharacterized protein</fullName>
    </submittedName>
</protein>
<dbReference type="EMBL" id="CP036282">
    <property type="protein sequence ID" value="QDL53118.1"/>
    <property type="molecule type" value="Genomic_DNA"/>
</dbReference>
<feature type="signal peptide" evidence="1">
    <location>
        <begin position="1"/>
        <end position="19"/>
    </location>
</feature>
<reference evidence="3" key="1">
    <citation type="submission" date="2019-02" db="EMBL/GenBank/DDBJ databases">
        <title>Complete genome sequence of Rhodoferax sp. Gr-4.</title>
        <authorList>
            <person name="Jin L."/>
        </authorList>
    </citation>
    <scope>NUCLEOTIDE SEQUENCE [LARGE SCALE GENOMIC DNA]</scope>
    <source>
        <strain evidence="3">Gr-4</strain>
    </source>
</reference>
<evidence type="ECO:0000313" key="2">
    <source>
        <dbReference type="EMBL" id="QDL53118.1"/>
    </source>
</evidence>
<keyword evidence="1" id="KW-0732">Signal</keyword>
<sequence>MKTVASFFMLVFCLTQALATNTPCSGKKGGISHCMGQHFVCNDGTTSQSKKICSAEAPTPPVKVNKKEGKSK</sequence>
<gene>
    <name evidence="2" type="ORF">EXZ61_02440</name>
</gene>
<proteinExistence type="predicted"/>
<dbReference type="RefSeq" id="WP_142808683.1">
    <property type="nucleotide sequence ID" value="NZ_CP036282.1"/>
</dbReference>
<accession>A0A515EKE2</accession>
<name>A0A515EKE2_9BURK</name>
<evidence type="ECO:0000313" key="3">
    <source>
        <dbReference type="Proteomes" id="UP000317365"/>
    </source>
</evidence>
<feature type="chain" id="PRO_5022194102" evidence="1">
    <location>
        <begin position="20"/>
        <end position="72"/>
    </location>
</feature>
<dbReference type="AlphaFoldDB" id="A0A515EKE2"/>
<dbReference type="Proteomes" id="UP000317365">
    <property type="component" value="Chromosome"/>
</dbReference>
<dbReference type="KEGG" id="rhg:EXZ61_02440"/>
<keyword evidence="3" id="KW-1185">Reference proteome</keyword>
<reference evidence="3" key="2">
    <citation type="journal article" date="2020" name="Int. J. Syst. Evol. Microbiol.">
        <title>Genomic insights into a novel species Rhodoferax aquaticus sp. nov., isolated from freshwater.</title>
        <authorList>
            <person name="Li T."/>
            <person name="Zhuo Y."/>
            <person name="Jin C.Z."/>
            <person name="Wu X."/>
            <person name="Ko S.R."/>
            <person name="Jin F.J."/>
            <person name="Ahn C.Y."/>
            <person name="Oh H.M."/>
            <person name="Lee H.G."/>
            <person name="Jin L."/>
        </authorList>
    </citation>
    <scope>NUCLEOTIDE SEQUENCE [LARGE SCALE GENOMIC DNA]</scope>
    <source>
        <strain evidence="3">Gr-4</strain>
    </source>
</reference>
<organism evidence="2 3">
    <name type="scientific">Rhodoferax aquaticus</name>
    <dbReference type="NCBI Taxonomy" id="2527691"/>
    <lineage>
        <taxon>Bacteria</taxon>
        <taxon>Pseudomonadati</taxon>
        <taxon>Pseudomonadota</taxon>
        <taxon>Betaproteobacteria</taxon>
        <taxon>Burkholderiales</taxon>
        <taxon>Comamonadaceae</taxon>
        <taxon>Rhodoferax</taxon>
    </lineage>
</organism>
<evidence type="ECO:0000256" key="1">
    <source>
        <dbReference type="SAM" id="SignalP"/>
    </source>
</evidence>